<organism evidence="5">
    <name type="scientific">Nippostrongylus brasiliensis</name>
    <name type="common">Rat hookworm</name>
    <dbReference type="NCBI Taxonomy" id="27835"/>
    <lineage>
        <taxon>Eukaryota</taxon>
        <taxon>Metazoa</taxon>
        <taxon>Ecdysozoa</taxon>
        <taxon>Nematoda</taxon>
        <taxon>Chromadorea</taxon>
        <taxon>Rhabditida</taxon>
        <taxon>Rhabditina</taxon>
        <taxon>Rhabditomorpha</taxon>
        <taxon>Strongyloidea</taxon>
        <taxon>Heligmosomidae</taxon>
        <taxon>Nippostrongylus</taxon>
    </lineage>
</organism>
<reference evidence="5" key="1">
    <citation type="submission" date="2017-02" db="UniProtKB">
        <authorList>
            <consortium name="WormBaseParasite"/>
        </authorList>
    </citation>
    <scope>IDENTIFICATION</scope>
</reference>
<dbReference type="EMBL" id="UYSL01028263">
    <property type="protein sequence ID" value="VDL87421.1"/>
    <property type="molecule type" value="Genomic_DNA"/>
</dbReference>
<feature type="transmembrane region" description="Helical" evidence="1">
    <location>
        <begin position="258"/>
        <end position="280"/>
    </location>
</feature>
<evidence type="ECO:0000259" key="2">
    <source>
        <dbReference type="Pfam" id="PF07245"/>
    </source>
</evidence>
<dbReference type="InterPro" id="IPR009878">
    <property type="entry name" value="Phlebovirus_G2_fusion"/>
</dbReference>
<dbReference type="AlphaFoldDB" id="A0A0N4YZ49"/>
<dbReference type="Gene3D" id="2.60.40.3770">
    <property type="match status" value="1"/>
</dbReference>
<sequence length="334" mass="37645">MEVTLSVLATPPLPVLEQIFITSSNRTALWDQKRLPGLRCRSYERAEQLQCSLDHECECLPAESQVVCKCKDDEIMNTYQSIDNVLPATREQVRFLAHPRHGVMTKINQDVSAEIIVNVKEAIDDSITEVTDDICTIENTHLVGCYQCSKGATTAVKCTSTFQAVTAEIECGEDSFTVPCSPSGQISQLAFLMENARVQMQCTVKCGSRVNFFEVTGILKYVHKLHGNPMVYVQQKHNKTSEFRWPDVNHIVDIYLQWYKSLLCTVAVVALALLLTYMYVTTACGRIMRFFLCIIARILACVWKTVQCMSSFLVRRVCLSSNGTMKEKGLEKLL</sequence>
<keyword evidence="4" id="KW-1185">Reference proteome</keyword>
<accession>A0A0N4YZ49</accession>
<keyword evidence="1" id="KW-0472">Membrane</keyword>
<gene>
    <name evidence="3" type="ORF">NBR_LOCUS22522</name>
</gene>
<protein>
    <submittedName>
        <fullName evidence="5">Phlebovirus_G2 domain-containing protein</fullName>
    </submittedName>
</protein>
<dbReference type="WBParaSite" id="NBR_0002252101-mRNA-1">
    <property type="protein sequence ID" value="NBR_0002252101-mRNA-1"/>
    <property type="gene ID" value="NBR_0002252101"/>
</dbReference>
<evidence type="ECO:0000313" key="5">
    <source>
        <dbReference type="WBParaSite" id="NBR_0002252101-mRNA-1"/>
    </source>
</evidence>
<evidence type="ECO:0000256" key="1">
    <source>
        <dbReference type="SAM" id="Phobius"/>
    </source>
</evidence>
<dbReference type="Proteomes" id="UP000271162">
    <property type="component" value="Unassembled WGS sequence"/>
</dbReference>
<evidence type="ECO:0000313" key="3">
    <source>
        <dbReference type="EMBL" id="VDL87421.1"/>
    </source>
</evidence>
<reference evidence="3 4" key="2">
    <citation type="submission" date="2018-11" db="EMBL/GenBank/DDBJ databases">
        <authorList>
            <consortium name="Pathogen Informatics"/>
        </authorList>
    </citation>
    <scope>NUCLEOTIDE SEQUENCE [LARGE SCALE GENOMIC DNA]</scope>
</reference>
<dbReference type="Pfam" id="PF07245">
    <property type="entry name" value="Phlebovirus_G2"/>
    <property type="match status" value="1"/>
</dbReference>
<keyword evidence="1" id="KW-0812">Transmembrane</keyword>
<keyword evidence="1" id="KW-1133">Transmembrane helix</keyword>
<feature type="domain" description="Phlebovirus glycoprotein G2 fusion" evidence="2">
    <location>
        <begin position="1"/>
        <end position="117"/>
    </location>
</feature>
<evidence type="ECO:0000313" key="4">
    <source>
        <dbReference type="Proteomes" id="UP000271162"/>
    </source>
</evidence>
<name>A0A0N4YZ49_NIPBR</name>
<proteinExistence type="predicted"/>